<feature type="region of interest" description="Disordered" evidence="1">
    <location>
        <begin position="214"/>
        <end position="247"/>
    </location>
</feature>
<sequence>MGPEQEEAVLETIWDLHDKVSDAIHALSRAHFLRAVRRRSSASAPGLVDVKGGGLGLGARGGDEVVALAALAEEARSLHAIRAALEDLEDQFECFLAVQTQQQTERDFAMARLEQSRIMLAIRLKEHHGRNHKVIDEASAFVRDVYQDVWPSLSATKSERRADSSGNPAKGPSFLARMVSSSLAVAGSGFSLKSLALALGLVAVLQSSVVGDRRYRRTTSERSSSWLGSSSPRGGRTGRLDVSLARG</sequence>
<protein>
    <submittedName>
        <fullName evidence="2">Plastid division protein PDV1</fullName>
    </submittedName>
</protein>
<dbReference type="GO" id="GO:0010020">
    <property type="term" value="P:chloroplast fission"/>
    <property type="evidence" value="ECO:0007669"/>
    <property type="project" value="InterPro"/>
</dbReference>
<name>A0A3L6DRP5_MAIZE</name>
<evidence type="ECO:0000256" key="1">
    <source>
        <dbReference type="SAM" id="MobiDB-lite"/>
    </source>
</evidence>
<proteinExistence type="predicted"/>
<dbReference type="ExpressionAtlas" id="A0A3L6DRP5">
    <property type="expression patterns" value="baseline and differential"/>
</dbReference>
<dbReference type="Proteomes" id="UP000251960">
    <property type="component" value="Chromosome 8"/>
</dbReference>
<comment type="caution">
    <text evidence="2">The sequence shown here is derived from an EMBL/GenBank/DDBJ whole genome shotgun (WGS) entry which is preliminary data.</text>
</comment>
<accession>A0A3L6DRP5</accession>
<dbReference type="AlphaFoldDB" id="A0A3L6DRP5"/>
<dbReference type="PANTHER" id="PTHR33600:SF13">
    <property type="entry name" value="OS01G0224200 PROTEIN"/>
    <property type="match status" value="1"/>
</dbReference>
<organism evidence="2">
    <name type="scientific">Zea mays</name>
    <name type="common">Maize</name>
    <dbReference type="NCBI Taxonomy" id="4577"/>
    <lineage>
        <taxon>Eukaryota</taxon>
        <taxon>Viridiplantae</taxon>
        <taxon>Streptophyta</taxon>
        <taxon>Embryophyta</taxon>
        <taxon>Tracheophyta</taxon>
        <taxon>Spermatophyta</taxon>
        <taxon>Magnoliopsida</taxon>
        <taxon>Liliopsida</taxon>
        <taxon>Poales</taxon>
        <taxon>Poaceae</taxon>
        <taxon>PACMAD clade</taxon>
        <taxon>Panicoideae</taxon>
        <taxon>Andropogonodae</taxon>
        <taxon>Andropogoneae</taxon>
        <taxon>Tripsacinae</taxon>
        <taxon>Zea</taxon>
    </lineage>
</organism>
<feature type="compositionally biased region" description="Low complexity" evidence="1">
    <location>
        <begin position="221"/>
        <end position="234"/>
    </location>
</feature>
<evidence type="ECO:0000313" key="2">
    <source>
        <dbReference type="EMBL" id="PWZ11356.1"/>
    </source>
</evidence>
<dbReference type="InterPro" id="IPR038939">
    <property type="entry name" value="PDV1/PDV2"/>
</dbReference>
<dbReference type="PANTHER" id="PTHR33600">
    <property type="entry name" value="PLASTID DIVISION PROTEIN PDV2"/>
    <property type="match status" value="1"/>
</dbReference>
<reference evidence="2" key="1">
    <citation type="journal article" date="2018" name="Nat. Genet.">
        <title>Extensive intraspecific gene order and gene structural variations between Mo17 and other maize genomes.</title>
        <authorList>
            <person name="Sun S."/>
            <person name="Zhou Y."/>
            <person name="Chen J."/>
            <person name="Shi J."/>
            <person name="Zhao H."/>
            <person name="Zhao H."/>
            <person name="Song W."/>
            <person name="Zhang M."/>
            <person name="Cui Y."/>
            <person name="Dong X."/>
            <person name="Liu H."/>
            <person name="Ma X."/>
            <person name="Jiao Y."/>
            <person name="Wang B."/>
            <person name="Wei X."/>
            <person name="Stein J.C."/>
            <person name="Glaubitz J.C."/>
            <person name="Lu F."/>
            <person name="Yu G."/>
            <person name="Liang C."/>
            <person name="Fengler K."/>
            <person name="Li B."/>
            <person name="Rafalski A."/>
            <person name="Schnable P.S."/>
            <person name="Ware D.H."/>
            <person name="Buckler E.S."/>
            <person name="Lai J."/>
        </authorList>
    </citation>
    <scope>NUCLEOTIDE SEQUENCE [LARGE SCALE GENOMIC DNA]</scope>
    <source>
        <tissue evidence="2">Seedling</tissue>
    </source>
</reference>
<dbReference type="EMBL" id="NCVQ01000009">
    <property type="protein sequence ID" value="PWZ11356.1"/>
    <property type="molecule type" value="Genomic_DNA"/>
</dbReference>
<gene>
    <name evidence="2" type="primary">PDV1_2</name>
    <name evidence="2" type="ORF">Zm00014a_022896</name>
</gene>